<dbReference type="CDD" id="cd17550">
    <property type="entry name" value="REC_NtrX-like"/>
    <property type="match status" value="1"/>
</dbReference>
<dbReference type="PANTHER" id="PTHR32071:SF17">
    <property type="entry name" value="TRANSCRIPTIONAL REGULATOR (NTRC FAMILY)"/>
    <property type="match status" value="1"/>
</dbReference>
<dbReference type="RefSeq" id="WP_161315026.1">
    <property type="nucleotide sequence ID" value="NZ_WTUW01000002.1"/>
</dbReference>
<protein>
    <submittedName>
        <fullName evidence="12">Response regulator</fullName>
    </submittedName>
</protein>
<dbReference type="InterPro" id="IPR027417">
    <property type="entry name" value="P-loop_NTPase"/>
</dbReference>
<dbReference type="SUPFAM" id="SSF46689">
    <property type="entry name" value="Homeodomain-like"/>
    <property type="match status" value="1"/>
</dbReference>
<gene>
    <name evidence="12" type="ORF">GQE98_07320</name>
</gene>
<dbReference type="Gene3D" id="1.10.10.60">
    <property type="entry name" value="Homeodomain-like"/>
    <property type="match status" value="1"/>
</dbReference>
<name>A0A6L8W7H0_9PROT</name>
<dbReference type="SUPFAM" id="SSF52172">
    <property type="entry name" value="CheY-like"/>
    <property type="match status" value="1"/>
</dbReference>
<dbReference type="PROSITE" id="PS50110">
    <property type="entry name" value="RESPONSE_REGULATORY"/>
    <property type="match status" value="1"/>
</dbReference>
<evidence type="ECO:0000256" key="5">
    <source>
        <dbReference type="ARBA" id="ARBA00023015"/>
    </source>
</evidence>
<proteinExistence type="predicted"/>
<dbReference type="InterPro" id="IPR025943">
    <property type="entry name" value="Sigma_54_int_dom_ATP-bd_2"/>
</dbReference>
<sequence length="468" mass="51853">MSADILIVDDESDIRELVAGILEDEGYETRMAANSDECLAEIAHRRPSLVILDIWLRGSKLDGIEILQAVKKDQPDLPVLMFSGHGNIETAVQTIKLGAYDFIEKPFKAERLLQLVDRVLESVRLRREVADLKTRGGETITELVSRSHVMIQLQQSIEKVAPTNSRVLITGPSGSGKEVVARLIHNLSHRQAGPFVVLNAATLAPERLEIQLFGVEDGRMNSVKGERRGLLEQAHGGTLFLDEIADMPMETQGKVLRVLVDQTFQRVGGTEKIKVDVRIISSSSRDLQDEMASGRLREDLYHRLGVVPISVPSLKERAEDIGPLARYFVERFSKSSGLPVRKIGEDAIATLQASSWPGNVRQLKNVIEQIMILATGDKSAPITANMVPADAGAAQSIMIGQNDNTEVMALPLREARERFEKEYLEAQINRFGGNISRTASFVGMERSALHRKLKMLGVNNGERKRMPD</sequence>
<dbReference type="CDD" id="cd00009">
    <property type="entry name" value="AAA"/>
    <property type="match status" value="1"/>
</dbReference>
<keyword evidence="5" id="KW-0805">Transcription regulation</keyword>
<dbReference type="AlphaFoldDB" id="A0A6L8W7H0"/>
<keyword evidence="2" id="KW-0547">Nucleotide-binding</keyword>
<dbReference type="FunFam" id="3.40.50.300:FF:000006">
    <property type="entry name" value="DNA-binding transcriptional regulator NtrC"/>
    <property type="match status" value="1"/>
</dbReference>
<dbReference type="Pfam" id="PF00158">
    <property type="entry name" value="Sigma54_activat"/>
    <property type="match status" value="1"/>
</dbReference>
<dbReference type="Proteomes" id="UP000476030">
    <property type="component" value="Unassembled WGS sequence"/>
</dbReference>
<evidence type="ECO:0000313" key="12">
    <source>
        <dbReference type="EMBL" id="MZR30444.1"/>
    </source>
</evidence>
<keyword evidence="7" id="KW-0010">Activator</keyword>
<evidence type="ECO:0000313" key="13">
    <source>
        <dbReference type="Proteomes" id="UP000476030"/>
    </source>
</evidence>
<dbReference type="PROSITE" id="PS00676">
    <property type="entry name" value="SIGMA54_INTERACT_2"/>
    <property type="match status" value="1"/>
</dbReference>
<dbReference type="GO" id="GO:0000160">
    <property type="term" value="P:phosphorelay signal transduction system"/>
    <property type="evidence" value="ECO:0007669"/>
    <property type="project" value="UniProtKB-KW"/>
</dbReference>
<dbReference type="InterPro" id="IPR002197">
    <property type="entry name" value="HTH_Fis"/>
</dbReference>
<keyword evidence="4" id="KW-0902">Two-component regulatory system</keyword>
<evidence type="ECO:0000256" key="1">
    <source>
        <dbReference type="ARBA" id="ARBA00022553"/>
    </source>
</evidence>
<evidence type="ECO:0000259" key="11">
    <source>
        <dbReference type="PROSITE" id="PS50110"/>
    </source>
</evidence>
<dbReference type="PROSITE" id="PS00688">
    <property type="entry name" value="SIGMA54_INTERACT_3"/>
    <property type="match status" value="1"/>
</dbReference>
<dbReference type="SMART" id="SM00448">
    <property type="entry name" value="REC"/>
    <property type="match status" value="1"/>
</dbReference>
<dbReference type="InterPro" id="IPR025944">
    <property type="entry name" value="Sigma_54_int_dom_CS"/>
</dbReference>
<dbReference type="SUPFAM" id="SSF52540">
    <property type="entry name" value="P-loop containing nucleoside triphosphate hydrolases"/>
    <property type="match status" value="1"/>
</dbReference>
<dbReference type="Gene3D" id="1.10.8.60">
    <property type="match status" value="1"/>
</dbReference>
<keyword evidence="3" id="KW-0067">ATP-binding</keyword>
<evidence type="ECO:0000256" key="8">
    <source>
        <dbReference type="ARBA" id="ARBA00023163"/>
    </source>
</evidence>
<dbReference type="Pfam" id="PF02954">
    <property type="entry name" value="HTH_8"/>
    <property type="match status" value="1"/>
</dbReference>
<keyword evidence="1 9" id="KW-0597">Phosphoprotein</keyword>
<keyword evidence="6" id="KW-0238">DNA-binding</keyword>
<dbReference type="InterPro" id="IPR001789">
    <property type="entry name" value="Sig_transdc_resp-reg_receiver"/>
</dbReference>
<dbReference type="InterPro" id="IPR002078">
    <property type="entry name" value="Sigma_54_int"/>
</dbReference>
<reference evidence="12 13" key="1">
    <citation type="submission" date="2019-12" db="EMBL/GenBank/DDBJ databases">
        <title>Snethiella sp. nov. sp. isolated from sea sand.</title>
        <authorList>
            <person name="Kim J."/>
            <person name="Jeong S.E."/>
            <person name="Jung H.S."/>
            <person name="Jeon C.O."/>
        </authorList>
    </citation>
    <scope>NUCLEOTIDE SEQUENCE [LARGE SCALE GENOMIC DNA]</scope>
    <source>
        <strain evidence="12 13">DP05</strain>
    </source>
</reference>
<feature type="modified residue" description="4-aspartylphosphate" evidence="9">
    <location>
        <position position="53"/>
    </location>
</feature>
<feature type="domain" description="Sigma-54 factor interaction" evidence="10">
    <location>
        <begin position="143"/>
        <end position="372"/>
    </location>
</feature>
<dbReference type="GO" id="GO:0043565">
    <property type="term" value="F:sequence-specific DNA binding"/>
    <property type="evidence" value="ECO:0007669"/>
    <property type="project" value="InterPro"/>
</dbReference>
<dbReference type="EMBL" id="WTUW01000002">
    <property type="protein sequence ID" value="MZR30444.1"/>
    <property type="molecule type" value="Genomic_DNA"/>
</dbReference>
<dbReference type="Gene3D" id="3.40.50.2300">
    <property type="match status" value="1"/>
</dbReference>
<dbReference type="PANTHER" id="PTHR32071">
    <property type="entry name" value="TRANSCRIPTIONAL REGULATORY PROTEIN"/>
    <property type="match status" value="1"/>
</dbReference>
<organism evidence="12 13">
    <name type="scientific">Sneathiella litorea</name>
    <dbReference type="NCBI Taxonomy" id="2606216"/>
    <lineage>
        <taxon>Bacteria</taxon>
        <taxon>Pseudomonadati</taxon>
        <taxon>Pseudomonadota</taxon>
        <taxon>Alphaproteobacteria</taxon>
        <taxon>Sneathiellales</taxon>
        <taxon>Sneathiellaceae</taxon>
        <taxon>Sneathiella</taxon>
    </lineage>
</organism>
<evidence type="ECO:0000259" key="10">
    <source>
        <dbReference type="PROSITE" id="PS50045"/>
    </source>
</evidence>
<evidence type="ECO:0000256" key="3">
    <source>
        <dbReference type="ARBA" id="ARBA00022840"/>
    </source>
</evidence>
<comment type="caution">
    <text evidence="12">The sequence shown here is derived from an EMBL/GenBank/DDBJ whole genome shotgun (WGS) entry which is preliminary data.</text>
</comment>
<dbReference type="InterPro" id="IPR009057">
    <property type="entry name" value="Homeodomain-like_sf"/>
</dbReference>
<dbReference type="PROSITE" id="PS50045">
    <property type="entry name" value="SIGMA54_INTERACT_4"/>
    <property type="match status" value="1"/>
</dbReference>
<dbReference type="FunFam" id="3.40.50.2300:FF:000018">
    <property type="entry name" value="DNA-binding transcriptional regulator NtrC"/>
    <property type="match status" value="1"/>
</dbReference>
<evidence type="ECO:0000256" key="9">
    <source>
        <dbReference type="PROSITE-ProRule" id="PRU00169"/>
    </source>
</evidence>
<evidence type="ECO:0000256" key="2">
    <source>
        <dbReference type="ARBA" id="ARBA00022741"/>
    </source>
</evidence>
<dbReference type="Gene3D" id="3.40.50.300">
    <property type="entry name" value="P-loop containing nucleotide triphosphate hydrolases"/>
    <property type="match status" value="1"/>
</dbReference>
<dbReference type="PRINTS" id="PR01590">
    <property type="entry name" value="HTHFIS"/>
</dbReference>
<dbReference type="SMART" id="SM00382">
    <property type="entry name" value="AAA"/>
    <property type="match status" value="1"/>
</dbReference>
<evidence type="ECO:0000256" key="7">
    <source>
        <dbReference type="ARBA" id="ARBA00023159"/>
    </source>
</evidence>
<keyword evidence="8" id="KW-0804">Transcription</keyword>
<dbReference type="GO" id="GO:0006355">
    <property type="term" value="P:regulation of DNA-templated transcription"/>
    <property type="evidence" value="ECO:0007669"/>
    <property type="project" value="InterPro"/>
</dbReference>
<feature type="domain" description="Response regulatory" evidence="11">
    <location>
        <begin position="4"/>
        <end position="120"/>
    </location>
</feature>
<accession>A0A6L8W7H0</accession>
<evidence type="ECO:0000256" key="6">
    <source>
        <dbReference type="ARBA" id="ARBA00023125"/>
    </source>
</evidence>
<dbReference type="InterPro" id="IPR011006">
    <property type="entry name" value="CheY-like_superfamily"/>
</dbReference>
<dbReference type="FunFam" id="1.10.10.60:FF:000165">
    <property type="entry name" value="Two-component system nitrogen regulation response regulator NtrX"/>
    <property type="match status" value="1"/>
</dbReference>
<dbReference type="InterPro" id="IPR058031">
    <property type="entry name" value="AAA_lid_NorR"/>
</dbReference>
<dbReference type="InterPro" id="IPR003593">
    <property type="entry name" value="AAA+_ATPase"/>
</dbReference>
<dbReference type="Pfam" id="PF25601">
    <property type="entry name" value="AAA_lid_14"/>
    <property type="match status" value="1"/>
</dbReference>
<dbReference type="Pfam" id="PF00072">
    <property type="entry name" value="Response_reg"/>
    <property type="match status" value="1"/>
</dbReference>
<evidence type="ECO:0000256" key="4">
    <source>
        <dbReference type="ARBA" id="ARBA00023012"/>
    </source>
</evidence>
<keyword evidence="13" id="KW-1185">Reference proteome</keyword>
<dbReference type="GO" id="GO:0005524">
    <property type="term" value="F:ATP binding"/>
    <property type="evidence" value="ECO:0007669"/>
    <property type="project" value="UniProtKB-KW"/>
</dbReference>